<dbReference type="InterPro" id="IPR004089">
    <property type="entry name" value="MCPsignal_dom"/>
</dbReference>
<dbReference type="GO" id="GO:0004888">
    <property type="term" value="F:transmembrane signaling receptor activity"/>
    <property type="evidence" value="ECO:0007669"/>
    <property type="project" value="InterPro"/>
</dbReference>
<evidence type="ECO:0000313" key="7">
    <source>
        <dbReference type="Proteomes" id="UP000187059"/>
    </source>
</evidence>
<evidence type="ECO:0000313" key="6">
    <source>
        <dbReference type="EMBL" id="APZ54354.1"/>
    </source>
</evidence>
<evidence type="ECO:0000256" key="2">
    <source>
        <dbReference type="ARBA" id="ARBA00029447"/>
    </source>
</evidence>
<dbReference type="STRING" id="1250539.Ga0080574_TMP4020"/>
<feature type="region of interest" description="Disordered" evidence="4">
    <location>
        <begin position="1"/>
        <end position="22"/>
    </location>
</feature>
<dbReference type="SUPFAM" id="SSF58104">
    <property type="entry name" value="Methyl-accepting chemotaxis protein (MCP) signaling domain"/>
    <property type="match status" value="1"/>
</dbReference>
<proteinExistence type="inferred from homology"/>
<dbReference type="AlphaFoldDB" id="A0A1P8UY81"/>
<protein>
    <submittedName>
        <fullName evidence="6">Methyl-accepting chemotaxis protein</fullName>
    </submittedName>
</protein>
<evidence type="ECO:0000256" key="3">
    <source>
        <dbReference type="PROSITE-ProRule" id="PRU00284"/>
    </source>
</evidence>
<evidence type="ECO:0000256" key="1">
    <source>
        <dbReference type="ARBA" id="ARBA00022500"/>
    </source>
</evidence>
<dbReference type="SMART" id="SM00283">
    <property type="entry name" value="MA"/>
    <property type="match status" value="1"/>
</dbReference>
<dbReference type="PROSITE" id="PS50111">
    <property type="entry name" value="CHEMOTAXIS_TRANSDUC_2"/>
    <property type="match status" value="1"/>
</dbReference>
<dbReference type="InterPro" id="IPR051310">
    <property type="entry name" value="MCP_chemotaxis"/>
</dbReference>
<dbReference type="EMBL" id="CP015093">
    <property type="protein sequence ID" value="APZ54354.1"/>
    <property type="molecule type" value="Genomic_DNA"/>
</dbReference>
<name>A0A1P8UY81_9RHOB</name>
<dbReference type="PANTHER" id="PTHR43531:SF11">
    <property type="entry name" value="METHYL-ACCEPTING CHEMOTAXIS PROTEIN 3"/>
    <property type="match status" value="1"/>
</dbReference>
<dbReference type="GO" id="GO:0006935">
    <property type="term" value="P:chemotaxis"/>
    <property type="evidence" value="ECO:0007669"/>
    <property type="project" value="UniProtKB-KW"/>
</dbReference>
<keyword evidence="3" id="KW-0807">Transducer</keyword>
<comment type="similarity">
    <text evidence="2">Belongs to the methyl-accepting chemotaxis (MCP) protein family.</text>
</comment>
<gene>
    <name evidence="6" type="ORF">Ga0080574_TMP4020</name>
</gene>
<dbReference type="PANTHER" id="PTHR43531">
    <property type="entry name" value="PROTEIN ICFG"/>
    <property type="match status" value="1"/>
</dbReference>
<accession>A0A1P8UY81</accession>
<reference evidence="6 7" key="1">
    <citation type="submission" date="2016-04" db="EMBL/GenBank/DDBJ databases">
        <title>Deep-sea bacteria in the southern Pacific.</title>
        <authorList>
            <person name="Tang K."/>
        </authorList>
    </citation>
    <scope>NUCLEOTIDE SEQUENCE [LARGE SCALE GENOMIC DNA]</scope>
    <source>
        <strain evidence="6 7">JLT2014</strain>
    </source>
</reference>
<evidence type="ECO:0000256" key="4">
    <source>
        <dbReference type="SAM" id="MobiDB-lite"/>
    </source>
</evidence>
<evidence type="ECO:0000259" key="5">
    <source>
        <dbReference type="PROSITE" id="PS50111"/>
    </source>
</evidence>
<sequence>MPVLQQRRASMQHDPSLGAPGAARELTSLTRGATALGREVVDISGFLQALDARSRSQLSTLTEVGKATENVAAANARVSADIRDVAQGAEEASAQVEASIGTLARSGTAARELARWVKSVHAENDAVEEMLGAVKTSNGQIASIASQVNILAVNAKIEAARAGDAGRGFAIVAEAINELSQQTGAAVQAISATVARMSDWIEALNSGALHTSQEAETVLSGAEAADAALSEIRERMGTLQSATARIAMDMDRASSAVEELRPTVAGLQGSVGEVTRGVDEASRRCERLVDGSEAILQHAVAIGGTGEDAAMITQVKELALRVSQSFEAALEAGRISGAALFDSDYKPVPGTDPQQMLTAFTSLTDTLLPPIQEPVLSQDPRIVFCAAVDRNGYLPTHNRKFSQPQGSDPVWNAANSRNRRIFDDRVGLKAGRNTRPFLLQVYRRDMGGGNFVMMKDLSAPITVRGKHWGGLRLAYRF</sequence>
<dbReference type="KEGG" id="paby:Ga0080574_TMP4020"/>
<dbReference type="GO" id="GO:0016020">
    <property type="term" value="C:membrane"/>
    <property type="evidence" value="ECO:0007669"/>
    <property type="project" value="InterPro"/>
</dbReference>
<dbReference type="InterPro" id="IPR004090">
    <property type="entry name" value="Chemotax_Me-accpt_rcpt"/>
</dbReference>
<organism evidence="6 7">
    <name type="scientific">Salipiger abyssi</name>
    <dbReference type="NCBI Taxonomy" id="1250539"/>
    <lineage>
        <taxon>Bacteria</taxon>
        <taxon>Pseudomonadati</taxon>
        <taxon>Pseudomonadota</taxon>
        <taxon>Alphaproteobacteria</taxon>
        <taxon>Rhodobacterales</taxon>
        <taxon>Roseobacteraceae</taxon>
        <taxon>Salipiger</taxon>
    </lineage>
</organism>
<dbReference type="Pfam" id="PF00015">
    <property type="entry name" value="MCPsignal"/>
    <property type="match status" value="1"/>
</dbReference>
<dbReference type="Gene3D" id="1.10.287.950">
    <property type="entry name" value="Methyl-accepting chemotaxis protein"/>
    <property type="match status" value="1"/>
</dbReference>
<keyword evidence="7" id="KW-1185">Reference proteome</keyword>
<dbReference type="GO" id="GO:0007165">
    <property type="term" value="P:signal transduction"/>
    <property type="evidence" value="ECO:0007669"/>
    <property type="project" value="UniProtKB-KW"/>
</dbReference>
<keyword evidence="1" id="KW-0145">Chemotaxis</keyword>
<dbReference type="Proteomes" id="UP000187059">
    <property type="component" value="Chromosome"/>
</dbReference>
<feature type="domain" description="Methyl-accepting transducer" evidence="5">
    <location>
        <begin position="32"/>
        <end position="268"/>
    </location>
</feature>
<dbReference type="PRINTS" id="PR00260">
    <property type="entry name" value="CHEMTRNSDUCR"/>
</dbReference>